<gene>
    <name evidence="4" type="ORF">SAMN02745150_00957</name>
</gene>
<dbReference type="OrthoDB" id="9801783at2"/>
<name>A0A1I1EAB6_BREAD</name>
<accession>A0A1I1EAB6</accession>
<evidence type="ECO:0000313" key="4">
    <source>
        <dbReference type="EMBL" id="SFB82298.1"/>
    </source>
</evidence>
<evidence type="ECO:0000256" key="2">
    <source>
        <dbReference type="ARBA" id="ARBA00023002"/>
    </source>
</evidence>
<dbReference type="Gene3D" id="3.40.718.10">
    <property type="entry name" value="Isopropylmalate Dehydrogenase"/>
    <property type="match status" value="1"/>
</dbReference>
<dbReference type="PANTHER" id="PTHR30004:SF6">
    <property type="entry name" value="D-THREONATE 4-PHOSPHATE DEHYDROGENASE"/>
    <property type="match status" value="1"/>
</dbReference>
<dbReference type="Pfam" id="PF04166">
    <property type="entry name" value="PdxA"/>
    <property type="match status" value="1"/>
</dbReference>
<keyword evidence="1" id="KW-0479">Metal-binding</keyword>
<evidence type="ECO:0000256" key="1">
    <source>
        <dbReference type="ARBA" id="ARBA00022723"/>
    </source>
</evidence>
<dbReference type="Proteomes" id="UP000240042">
    <property type="component" value="Unassembled WGS sequence"/>
</dbReference>
<dbReference type="PANTHER" id="PTHR30004">
    <property type="entry name" value="4-HYDROXYTHREONINE-4-PHOSPHATE DEHYDROGENASE"/>
    <property type="match status" value="1"/>
</dbReference>
<dbReference type="AlphaFoldDB" id="A0A1I1EAB6"/>
<keyword evidence="5" id="KW-1185">Reference proteome</keyword>
<dbReference type="RefSeq" id="WP_092319164.1">
    <property type="nucleotide sequence ID" value="NZ_FOKY01000007.1"/>
</dbReference>
<keyword evidence="2" id="KW-0560">Oxidoreductase</keyword>
<organism evidence="4 5">
    <name type="scientific">Brevinema andersonii</name>
    <dbReference type="NCBI Taxonomy" id="34097"/>
    <lineage>
        <taxon>Bacteria</taxon>
        <taxon>Pseudomonadati</taxon>
        <taxon>Spirochaetota</taxon>
        <taxon>Spirochaetia</taxon>
        <taxon>Brevinematales</taxon>
        <taxon>Brevinemataceae</taxon>
        <taxon>Brevinema</taxon>
    </lineage>
</organism>
<evidence type="ECO:0000256" key="3">
    <source>
        <dbReference type="ARBA" id="ARBA00023027"/>
    </source>
</evidence>
<dbReference type="SUPFAM" id="SSF53659">
    <property type="entry name" value="Isocitrate/Isopropylmalate dehydrogenase-like"/>
    <property type="match status" value="1"/>
</dbReference>
<dbReference type="STRING" id="34097.SAMN02745150_00957"/>
<proteinExistence type="predicted"/>
<sequence length="306" mass="33417">MSKIIITLGDPNGIGPEITCDMLSQLVPQELKRIEIIGDQFSCNIISRLYPSLKYYISAHDFIPDFGKISASAGAIAFQNLEIAVSLLRTGQYSGLVTAPVSKAAIVLAGKKFTGHTNYLAEQFCCETEMIFWSENWSTLLATIHIPLSEVSSSLTALRLTQAIIHAHSFAKIYHSESPIVAVAGLNPHAGENGTIGLEEQNIFIPVTQKLQNQGYNIQGPIPGDIVFRNAEQGKYHIVVSPYHDQALTAFKLLHFYDGVNVTTGLPFIRTSPDHGTAFDIAGKNKADSSVMLQALLFVLKKGHHI</sequence>
<protein>
    <submittedName>
        <fullName evidence="4">4-hydroxythreonine-4-phosphate dehydrogenase</fullName>
    </submittedName>
</protein>
<dbReference type="InterPro" id="IPR005255">
    <property type="entry name" value="PdxA_fam"/>
</dbReference>
<reference evidence="5" key="1">
    <citation type="submission" date="2016-10" db="EMBL/GenBank/DDBJ databases">
        <authorList>
            <person name="Varghese N."/>
            <person name="Submissions S."/>
        </authorList>
    </citation>
    <scope>NUCLEOTIDE SEQUENCE [LARGE SCALE GENOMIC DNA]</scope>
    <source>
        <strain evidence="5">ATCC 43811</strain>
    </source>
</reference>
<dbReference type="GO" id="GO:0051287">
    <property type="term" value="F:NAD binding"/>
    <property type="evidence" value="ECO:0007669"/>
    <property type="project" value="InterPro"/>
</dbReference>
<dbReference type="GO" id="GO:0046872">
    <property type="term" value="F:metal ion binding"/>
    <property type="evidence" value="ECO:0007669"/>
    <property type="project" value="UniProtKB-KW"/>
</dbReference>
<keyword evidence="3" id="KW-0520">NAD</keyword>
<dbReference type="GO" id="GO:0016491">
    <property type="term" value="F:oxidoreductase activity"/>
    <property type="evidence" value="ECO:0007669"/>
    <property type="project" value="UniProtKB-KW"/>
</dbReference>
<evidence type="ECO:0000313" key="5">
    <source>
        <dbReference type="Proteomes" id="UP000240042"/>
    </source>
</evidence>
<dbReference type="EMBL" id="FOKY01000007">
    <property type="protein sequence ID" value="SFB82298.1"/>
    <property type="molecule type" value="Genomic_DNA"/>
</dbReference>